<feature type="region of interest" description="Disordered" evidence="2">
    <location>
        <begin position="1"/>
        <end position="20"/>
    </location>
</feature>
<dbReference type="OrthoDB" id="10262843at2759"/>
<reference evidence="6" key="1">
    <citation type="submission" date="2025-08" db="UniProtKB">
        <authorList>
            <consortium name="RefSeq"/>
        </authorList>
    </citation>
    <scope>IDENTIFICATION</scope>
    <source>
        <tissue evidence="6">Liver</tissue>
    </source>
</reference>
<dbReference type="AlphaFoldDB" id="A0A9F2QUZ6"/>
<accession>A0A9F2QUZ6</accession>
<dbReference type="RefSeq" id="XP_007428695.1">
    <property type="nucleotide sequence ID" value="XM_007428633.3"/>
</dbReference>
<keyword evidence="3" id="KW-1133">Transmembrane helix</keyword>
<keyword evidence="3" id="KW-0812">Transmembrane</keyword>
<dbReference type="KEGG" id="pbi:103053294"/>
<dbReference type="InterPro" id="IPR012577">
    <property type="entry name" value="NIPSNAP"/>
</dbReference>
<keyword evidence="3" id="KW-0472">Membrane</keyword>
<dbReference type="GO" id="GO:0005739">
    <property type="term" value="C:mitochondrion"/>
    <property type="evidence" value="ECO:0007669"/>
    <property type="project" value="TreeGrafter"/>
</dbReference>
<dbReference type="InterPro" id="IPR051557">
    <property type="entry name" value="NipSnap_domain"/>
</dbReference>
<name>A0A9F2QUZ6_PYTBI</name>
<evidence type="ECO:0000256" key="1">
    <source>
        <dbReference type="ARBA" id="ARBA00005291"/>
    </source>
</evidence>
<dbReference type="Proteomes" id="UP000695026">
    <property type="component" value="Unplaced"/>
</dbReference>
<dbReference type="Pfam" id="PF07978">
    <property type="entry name" value="NIPSNAP"/>
    <property type="match status" value="2"/>
</dbReference>
<sequence>MLRLGGAAAGGPGRRRKCRSSPSAGLLALAVAATALLPWWRPGDWSMQAPRAVLRGVAAAARAVGAQASSFGTGPQQADGTFYEFRTYTIKPNKMKDFLELTSKNIHLRTVHSQMIGYWTLEFGGLNKVFHIWKYDNFAQRTAVRAALTKDQEWQEKYISHMLPLLDKQENEITYLVPWCKLGSSEKDGVYELVTFQMKPGGPAVWGQSFKAAIKAHINSGYIKLIGVFHTEYGLLNRVHVLWWNESPDSRAAGRHYAHEDPRIVAAVRESVQFLESQQNSLLLPTAFSPLK</sequence>
<feature type="transmembrane region" description="Helical" evidence="3">
    <location>
        <begin position="21"/>
        <end position="40"/>
    </location>
</feature>
<dbReference type="FunFam" id="3.30.70.100:FF:000019">
    <property type="entry name" value="Protein NipSnap homolog 3A"/>
    <property type="match status" value="1"/>
</dbReference>
<dbReference type="CTD" id="25934"/>
<gene>
    <name evidence="6" type="primary">NIPSNAP3A</name>
</gene>
<proteinExistence type="inferred from homology"/>
<dbReference type="InterPro" id="IPR011008">
    <property type="entry name" value="Dimeric_a/b-barrel"/>
</dbReference>
<feature type="domain" description="NIPSNAP" evidence="4">
    <location>
        <begin position="191"/>
        <end position="290"/>
    </location>
</feature>
<dbReference type="Gene3D" id="3.30.70.100">
    <property type="match status" value="2"/>
</dbReference>
<protein>
    <submittedName>
        <fullName evidence="6">Protein NipSnap homolog 3A isoform X1</fullName>
    </submittedName>
</protein>
<dbReference type="PANTHER" id="PTHR21017:SF19">
    <property type="entry name" value="PROTEIN NIPSNAP HOMOLOG 3B"/>
    <property type="match status" value="1"/>
</dbReference>
<dbReference type="GeneID" id="103053294"/>
<evidence type="ECO:0000313" key="5">
    <source>
        <dbReference type="Proteomes" id="UP000695026"/>
    </source>
</evidence>
<feature type="domain" description="NIPSNAP" evidence="4">
    <location>
        <begin position="83"/>
        <end position="181"/>
    </location>
</feature>
<comment type="similarity">
    <text evidence="1">Belongs to the NipSnap family.</text>
</comment>
<dbReference type="GO" id="GO:0000423">
    <property type="term" value="P:mitophagy"/>
    <property type="evidence" value="ECO:0007669"/>
    <property type="project" value="UniProtKB-ARBA"/>
</dbReference>
<evidence type="ECO:0000259" key="4">
    <source>
        <dbReference type="Pfam" id="PF07978"/>
    </source>
</evidence>
<dbReference type="SUPFAM" id="SSF54909">
    <property type="entry name" value="Dimeric alpha+beta barrel"/>
    <property type="match status" value="2"/>
</dbReference>
<evidence type="ECO:0000256" key="3">
    <source>
        <dbReference type="SAM" id="Phobius"/>
    </source>
</evidence>
<keyword evidence="5" id="KW-1185">Reference proteome</keyword>
<dbReference type="OMA" id="AVHAHIN"/>
<organism evidence="5 6">
    <name type="scientific">Python bivittatus</name>
    <name type="common">Burmese python</name>
    <name type="synonym">Python molurus bivittatus</name>
    <dbReference type="NCBI Taxonomy" id="176946"/>
    <lineage>
        <taxon>Eukaryota</taxon>
        <taxon>Metazoa</taxon>
        <taxon>Chordata</taxon>
        <taxon>Craniata</taxon>
        <taxon>Vertebrata</taxon>
        <taxon>Euteleostomi</taxon>
        <taxon>Lepidosauria</taxon>
        <taxon>Squamata</taxon>
        <taxon>Bifurcata</taxon>
        <taxon>Unidentata</taxon>
        <taxon>Episquamata</taxon>
        <taxon>Toxicofera</taxon>
        <taxon>Serpentes</taxon>
        <taxon>Henophidia</taxon>
        <taxon>Pythonidae</taxon>
        <taxon>Python</taxon>
    </lineage>
</organism>
<dbReference type="FunFam" id="3.30.70.100:FF:000017">
    <property type="entry name" value="Protein NipSnap homolog 3A"/>
    <property type="match status" value="1"/>
</dbReference>
<evidence type="ECO:0000313" key="6">
    <source>
        <dbReference type="RefSeq" id="XP_007428695.1"/>
    </source>
</evidence>
<evidence type="ECO:0000256" key="2">
    <source>
        <dbReference type="SAM" id="MobiDB-lite"/>
    </source>
</evidence>
<dbReference type="PANTHER" id="PTHR21017">
    <property type="entry name" value="NIPSNAP-RELATED"/>
    <property type="match status" value="1"/>
</dbReference>